<feature type="active site" description="Nucleophile" evidence="2">
    <location>
        <position position="63"/>
    </location>
</feature>
<evidence type="ECO:0000259" key="3">
    <source>
        <dbReference type="PROSITE" id="PS51635"/>
    </source>
</evidence>
<keyword evidence="1 2" id="KW-0443">Lipid metabolism</keyword>
<evidence type="ECO:0000313" key="5">
    <source>
        <dbReference type="Proteomes" id="UP000439113"/>
    </source>
</evidence>
<sequence length="383" mass="41371">MSDVEGAAPAAHGDFLGGGKLEDGIGLCLSGGGFRAMLFHLGCFVRLNELGLLPRLERVASVSGGSIAAGALAVAWPELQFDAFGVAVNFREKVATPLLALARWRLDAPVILLGLLPFIRAANLAAAAYDHVIFKGRTLQDLPDRPRFVFTATSLQTGVLWRFAKEYAAEWRVGEWRSPTLPVSLAVGASASFPPLLSPVSIKVPEGAIGQMKGTDLHFSPFTTRLLLTDGGVYDNLGLEPIWKRYRTILVSDGGLVTPPLGSPWTNWLSQARRVTNIALQQGINMRVRVLRGLHASGEREVVYWGVGEPVENYGVGNPLEFSSDSTKQAASVATRLTRFPNEVQDLMMKAGYAQADAALRASKVGRLNDCQPDFSRLPLHGK</sequence>
<dbReference type="OrthoDB" id="9813090at2"/>
<reference evidence="4 5" key="1">
    <citation type="submission" date="2019-11" db="EMBL/GenBank/DDBJ databases">
        <title>Whole-genome sequence of a Rhodoblastus acidophilus DSM 142.</title>
        <authorList>
            <person name="Kyndt J.A."/>
            <person name="Meyer T.E."/>
        </authorList>
    </citation>
    <scope>NUCLEOTIDE SEQUENCE [LARGE SCALE GENOMIC DNA]</scope>
    <source>
        <strain evidence="4 5">DSM 142</strain>
    </source>
</reference>
<dbReference type="AlphaFoldDB" id="A0A6N8DMF5"/>
<dbReference type="GO" id="GO:0016042">
    <property type="term" value="P:lipid catabolic process"/>
    <property type="evidence" value="ECO:0007669"/>
    <property type="project" value="UniProtKB-UniRule"/>
</dbReference>
<feature type="active site" description="Proton acceptor" evidence="2">
    <location>
        <position position="230"/>
    </location>
</feature>
<keyword evidence="2" id="KW-0378">Hydrolase</keyword>
<dbReference type="InterPro" id="IPR016035">
    <property type="entry name" value="Acyl_Trfase/lysoPLipase"/>
</dbReference>
<dbReference type="Proteomes" id="UP000439113">
    <property type="component" value="Unassembled WGS sequence"/>
</dbReference>
<dbReference type="RefSeq" id="WP_155446276.1">
    <property type="nucleotide sequence ID" value="NZ_JAOQNR010000031.1"/>
</dbReference>
<proteinExistence type="predicted"/>
<protein>
    <submittedName>
        <fullName evidence="4">Patatin-like phospholipase family protein</fullName>
    </submittedName>
</protein>
<dbReference type="InterPro" id="IPR002641">
    <property type="entry name" value="PNPLA_dom"/>
</dbReference>
<dbReference type="SUPFAM" id="SSF52151">
    <property type="entry name" value="FabD/lysophospholipase-like"/>
    <property type="match status" value="1"/>
</dbReference>
<dbReference type="EMBL" id="WNKS01000009">
    <property type="protein sequence ID" value="MTV31587.1"/>
    <property type="molecule type" value="Genomic_DNA"/>
</dbReference>
<evidence type="ECO:0000256" key="2">
    <source>
        <dbReference type="PROSITE-ProRule" id="PRU01161"/>
    </source>
</evidence>
<evidence type="ECO:0000313" key="4">
    <source>
        <dbReference type="EMBL" id="MTV31587.1"/>
    </source>
</evidence>
<comment type="caution">
    <text evidence="4">The sequence shown here is derived from an EMBL/GenBank/DDBJ whole genome shotgun (WGS) entry which is preliminary data.</text>
</comment>
<dbReference type="GO" id="GO:0016787">
    <property type="term" value="F:hydrolase activity"/>
    <property type="evidence" value="ECO:0007669"/>
    <property type="project" value="UniProtKB-UniRule"/>
</dbReference>
<name>A0A6N8DMF5_RHOAC</name>
<dbReference type="Gene3D" id="3.40.1090.10">
    <property type="entry name" value="Cytosolic phospholipase A2 catalytic domain"/>
    <property type="match status" value="2"/>
</dbReference>
<gene>
    <name evidence="4" type="ORF">GJ654_11340</name>
</gene>
<evidence type="ECO:0000256" key="1">
    <source>
        <dbReference type="ARBA" id="ARBA00023098"/>
    </source>
</evidence>
<accession>A0A6N8DMF5</accession>
<feature type="domain" description="PNPLA" evidence="3">
    <location>
        <begin position="27"/>
        <end position="243"/>
    </location>
</feature>
<comment type="caution">
    <text evidence="2">Lacks conserved residue(s) required for the propagation of feature annotation.</text>
</comment>
<feature type="short sequence motif" description="DGA/G" evidence="2">
    <location>
        <begin position="230"/>
        <end position="232"/>
    </location>
</feature>
<keyword evidence="2" id="KW-0442">Lipid degradation</keyword>
<dbReference type="PROSITE" id="PS51635">
    <property type="entry name" value="PNPLA"/>
    <property type="match status" value="1"/>
</dbReference>
<dbReference type="Pfam" id="PF01734">
    <property type="entry name" value="Patatin"/>
    <property type="match status" value="1"/>
</dbReference>
<organism evidence="4 5">
    <name type="scientific">Rhodoblastus acidophilus</name>
    <name type="common">Rhodopseudomonas acidophila</name>
    <dbReference type="NCBI Taxonomy" id="1074"/>
    <lineage>
        <taxon>Bacteria</taxon>
        <taxon>Pseudomonadati</taxon>
        <taxon>Pseudomonadota</taxon>
        <taxon>Alphaproteobacteria</taxon>
        <taxon>Hyphomicrobiales</taxon>
        <taxon>Rhodoblastaceae</taxon>
        <taxon>Rhodoblastus</taxon>
    </lineage>
</organism>